<keyword evidence="2" id="KW-0472">Membrane</keyword>
<keyword evidence="2" id="KW-0812">Transmembrane</keyword>
<evidence type="ECO:0000256" key="1">
    <source>
        <dbReference type="SAM" id="MobiDB-lite"/>
    </source>
</evidence>
<feature type="compositionally biased region" description="Low complexity" evidence="1">
    <location>
        <begin position="84"/>
        <end position="97"/>
    </location>
</feature>
<protein>
    <submittedName>
        <fullName evidence="3">Uncharacterized protein</fullName>
    </submittedName>
</protein>
<name>A0A0L0TC60_ALLM3</name>
<evidence type="ECO:0000256" key="2">
    <source>
        <dbReference type="SAM" id="Phobius"/>
    </source>
</evidence>
<dbReference type="AlphaFoldDB" id="A0A0L0TC60"/>
<gene>
    <name evidence="3" type="ORF">AMAG_16880</name>
</gene>
<feature type="region of interest" description="Disordered" evidence="1">
    <location>
        <begin position="84"/>
        <end position="122"/>
    </location>
</feature>
<keyword evidence="2" id="KW-1133">Transmembrane helix</keyword>
<sequence length="400" mass="42196">MPDADDTSSVLSTTVLIVIVAVAVVVVVGFTTLVCILLRRRRLQRAGPTKDDHESAPPSLTHLGATNASQSNLHLVAHDHAAAPSSAPEEFVAATAPPAEPANNDDDDRSSTHTESASDLDPRRITAWSVPLSDLDVLATHGYSAATLTTALAQHAQRSKSLGQMLVRHATRRGLLDSVTASAVRAVAALLPTATARRRLRTAWTPAEVAASLGGRIAQRVFTTLKDQSPVTKPRPGSGGGFDDVPAGAASIARADLLVFHRATAGDSETAGVLPDRWAAVLDPLHAAVLADLDALGVPVKSSAETAIRALAVHAVYVHLVHTVVNRQWELRFGAPGEVFDARRMMREARLVSEDSGSEVSVGTDRLRVAFAVAPGIDEPWGSTGEALVKMHVVCYDEVV</sequence>
<keyword evidence="4" id="KW-1185">Reference proteome</keyword>
<feature type="transmembrane region" description="Helical" evidence="2">
    <location>
        <begin position="15"/>
        <end position="38"/>
    </location>
</feature>
<evidence type="ECO:0000313" key="3">
    <source>
        <dbReference type="EMBL" id="KNE72398.1"/>
    </source>
</evidence>
<reference evidence="4" key="2">
    <citation type="submission" date="2009-11" db="EMBL/GenBank/DDBJ databases">
        <title>The Genome Sequence of Allomyces macrogynus strain ATCC 38327.</title>
        <authorList>
            <consortium name="The Broad Institute Genome Sequencing Platform"/>
            <person name="Russ C."/>
            <person name="Cuomo C."/>
            <person name="Shea T."/>
            <person name="Young S.K."/>
            <person name="Zeng Q."/>
            <person name="Koehrsen M."/>
            <person name="Haas B."/>
            <person name="Borodovsky M."/>
            <person name="Guigo R."/>
            <person name="Alvarado L."/>
            <person name="Berlin A."/>
            <person name="Borenstein D."/>
            <person name="Chen Z."/>
            <person name="Engels R."/>
            <person name="Freedman E."/>
            <person name="Gellesch M."/>
            <person name="Goldberg J."/>
            <person name="Griggs A."/>
            <person name="Gujja S."/>
            <person name="Heiman D."/>
            <person name="Hepburn T."/>
            <person name="Howarth C."/>
            <person name="Jen D."/>
            <person name="Larson L."/>
            <person name="Lewis B."/>
            <person name="Mehta T."/>
            <person name="Park D."/>
            <person name="Pearson M."/>
            <person name="Roberts A."/>
            <person name="Saif S."/>
            <person name="Shenoy N."/>
            <person name="Sisk P."/>
            <person name="Stolte C."/>
            <person name="Sykes S."/>
            <person name="Walk T."/>
            <person name="White J."/>
            <person name="Yandava C."/>
            <person name="Burger G."/>
            <person name="Gray M.W."/>
            <person name="Holland P.W.H."/>
            <person name="King N."/>
            <person name="Lang F.B.F."/>
            <person name="Roger A.J."/>
            <person name="Ruiz-Trillo I."/>
            <person name="Lander E."/>
            <person name="Nusbaum C."/>
        </authorList>
    </citation>
    <scope>NUCLEOTIDE SEQUENCE [LARGE SCALE GENOMIC DNA]</scope>
    <source>
        <strain evidence="4">ATCC 38327</strain>
    </source>
</reference>
<evidence type="ECO:0000313" key="4">
    <source>
        <dbReference type="Proteomes" id="UP000054350"/>
    </source>
</evidence>
<dbReference type="VEuPathDB" id="FungiDB:AMAG_16880"/>
<accession>A0A0L0TC60</accession>
<organism evidence="3 4">
    <name type="scientific">Allomyces macrogynus (strain ATCC 38327)</name>
    <name type="common">Allomyces javanicus var. macrogynus</name>
    <dbReference type="NCBI Taxonomy" id="578462"/>
    <lineage>
        <taxon>Eukaryota</taxon>
        <taxon>Fungi</taxon>
        <taxon>Fungi incertae sedis</taxon>
        <taxon>Blastocladiomycota</taxon>
        <taxon>Blastocladiomycetes</taxon>
        <taxon>Blastocladiales</taxon>
        <taxon>Blastocladiaceae</taxon>
        <taxon>Allomyces</taxon>
    </lineage>
</organism>
<dbReference type="EMBL" id="GG745379">
    <property type="protein sequence ID" value="KNE72398.1"/>
    <property type="molecule type" value="Genomic_DNA"/>
</dbReference>
<proteinExistence type="predicted"/>
<dbReference type="Proteomes" id="UP000054350">
    <property type="component" value="Unassembled WGS sequence"/>
</dbReference>
<reference evidence="3 4" key="1">
    <citation type="submission" date="2009-11" db="EMBL/GenBank/DDBJ databases">
        <title>Annotation of Allomyces macrogynus ATCC 38327.</title>
        <authorList>
            <consortium name="The Broad Institute Genome Sequencing Platform"/>
            <person name="Russ C."/>
            <person name="Cuomo C."/>
            <person name="Burger G."/>
            <person name="Gray M.W."/>
            <person name="Holland P.W.H."/>
            <person name="King N."/>
            <person name="Lang F.B.F."/>
            <person name="Roger A.J."/>
            <person name="Ruiz-Trillo I."/>
            <person name="Young S.K."/>
            <person name="Zeng Q."/>
            <person name="Gargeya S."/>
            <person name="Fitzgerald M."/>
            <person name="Haas B."/>
            <person name="Abouelleil A."/>
            <person name="Alvarado L."/>
            <person name="Arachchi H.M."/>
            <person name="Berlin A."/>
            <person name="Chapman S.B."/>
            <person name="Gearin G."/>
            <person name="Goldberg J."/>
            <person name="Griggs A."/>
            <person name="Gujja S."/>
            <person name="Hansen M."/>
            <person name="Heiman D."/>
            <person name="Howarth C."/>
            <person name="Larimer J."/>
            <person name="Lui A."/>
            <person name="MacDonald P.J.P."/>
            <person name="McCowen C."/>
            <person name="Montmayeur A."/>
            <person name="Murphy C."/>
            <person name="Neiman D."/>
            <person name="Pearson M."/>
            <person name="Priest M."/>
            <person name="Roberts A."/>
            <person name="Saif S."/>
            <person name="Shea T."/>
            <person name="Sisk P."/>
            <person name="Stolte C."/>
            <person name="Sykes S."/>
            <person name="Wortman J."/>
            <person name="Nusbaum C."/>
            <person name="Birren B."/>
        </authorList>
    </citation>
    <scope>NUCLEOTIDE SEQUENCE [LARGE SCALE GENOMIC DNA]</scope>
    <source>
        <strain evidence="3 4">ATCC 38327</strain>
    </source>
</reference>
<feature type="region of interest" description="Disordered" evidence="1">
    <location>
        <begin position="45"/>
        <end position="65"/>
    </location>
</feature>